<dbReference type="Pfam" id="PF01632">
    <property type="entry name" value="Ribosomal_L35p"/>
    <property type="match status" value="1"/>
</dbReference>
<evidence type="ECO:0000313" key="6">
    <source>
        <dbReference type="Proteomes" id="UP000779900"/>
    </source>
</evidence>
<dbReference type="InterPro" id="IPR037229">
    <property type="entry name" value="Ribosomal_bL35_sf"/>
</dbReference>
<dbReference type="GO" id="GO:0006412">
    <property type="term" value="P:translation"/>
    <property type="evidence" value="ECO:0007669"/>
    <property type="project" value="InterPro"/>
</dbReference>
<dbReference type="InterPro" id="IPR018265">
    <property type="entry name" value="Ribosomal_bL35_CS"/>
</dbReference>
<sequence>MKQKTKSLSSLKKRIKRTAGGKFIHGGCGRNHNNGSKSKRRKRGLRVPAVCEGRLGERMSQLVPYK</sequence>
<protein>
    <submittedName>
        <fullName evidence="5">50S ribosomal protein L35</fullName>
    </submittedName>
</protein>
<reference evidence="5" key="1">
    <citation type="submission" date="2019-03" db="EMBL/GenBank/DDBJ databases">
        <title>Lake Tanganyika Metagenome-Assembled Genomes (MAGs).</title>
        <authorList>
            <person name="Tran P."/>
        </authorList>
    </citation>
    <scope>NUCLEOTIDE SEQUENCE</scope>
    <source>
        <strain evidence="5">K_DeepCast_150m_m2_040</strain>
    </source>
</reference>
<accession>A0A937XHQ0</accession>
<dbReference type="PROSITE" id="PS00936">
    <property type="entry name" value="RIBOSOMAL_L35"/>
    <property type="match status" value="1"/>
</dbReference>
<evidence type="ECO:0000256" key="2">
    <source>
        <dbReference type="ARBA" id="ARBA00022980"/>
    </source>
</evidence>
<dbReference type="AlphaFoldDB" id="A0A937XHQ0"/>
<feature type="compositionally biased region" description="Basic residues" evidence="4">
    <location>
        <begin position="1"/>
        <end position="19"/>
    </location>
</feature>
<evidence type="ECO:0000256" key="3">
    <source>
        <dbReference type="ARBA" id="ARBA00023274"/>
    </source>
</evidence>
<dbReference type="SUPFAM" id="SSF143034">
    <property type="entry name" value="L35p-like"/>
    <property type="match status" value="1"/>
</dbReference>
<keyword evidence="3" id="KW-0687">Ribonucleoprotein</keyword>
<dbReference type="InterPro" id="IPR021137">
    <property type="entry name" value="Ribosomal_bL35-like"/>
</dbReference>
<comment type="similarity">
    <text evidence="1">Belongs to the bacterial ribosomal protein bL35 family.</text>
</comment>
<comment type="caution">
    <text evidence="5">The sequence shown here is derived from an EMBL/GenBank/DDBJ whole genome shotgun (WGS) entry which is preliminary data.</text>
</comment>
<proteinExistence type="inferred from homology"/>
<organism evidence="5 6">
    <name type="scientific">candidate division WOR-3 bacterium</name>
    <dbReference type="NCBI Taxonomy" id="2052148"/>
    <lineage>
        <taxon>Bacteria</taxon>
        <taxon>Bacteria division WOR-3</taxon>
    </lineage>
</organism>
<keyword evidence="2 5" id="KW-0689">Ribosomal protein</keyword>
<dbReference type="GO" id="GO:0003735">
    <property type="term" value="F:structural constituent of ribosome"/>
    <property type="evidence" value="ECO:0007669"/>
    <property type="project" value="InterPro"/>
</dbReference>
<evidence type="ECO:0000256" key="4">
    <source>
        <dbReference type="SAM" id="MobiDB-lite"/>
    </source>
</evidence>
<name>A0A937XHQ0_UNCW3</name>
<dbReference type="GO" id="GO:1990904">
    <property type="term" value="C:ribonucleoprotein complex"/>
    <property type="evidence" value="ECO:0007669"/>
    <property type="project" value="UniProtKB-KW"/>
</dbReference>
<dbReference type="Gene3D" id="4.10.410.60">
    <property type="match status" value="1"/>
</dbReference>
<gene>
    <name evidence="5" type="ORF">FJY68_05370</name>
</gene>
<evidence type="ECO:0000313" key="5">
    <source>
        <dbReference type="EMBL" id="MBM3331270.1"/>
    </source>
</evidence>
<dbReference type="EMBL" id="VGIR01000024">
    <property type="protein sequence ID" value="MBM3331270.1"/>
    <property type="molecule type" value="Genomic_DNA"/>
</dbReference>
<feature type="region of interest" description="Disordered" evidence="4">
    <location>
        <begin position="1"/>
        <end position="47"/>
    </location>
</feature>
<dbReference type="Proteomes" id="UP000779900">
    <property type="component" value="Unassembled WGS sequence"/>
</dbReference>
<evidence type="ECO:0000256" key="1">
    <source>
        <dbReference type="ARBA" id="ARBA00006598"/>
    </source>
</evidence>
<dbReference type="GO" id="GO:0005840">
    <property type="term" value="C:ribosome"/>
    <property type="evidence" value="ECO:0007669"/>
    <property type="project" value="UniProtKB-KW"/>
</dbReference>